<keyword evidence="2" id="KW-1185">Reference proteome</keyword>
<name>A0A1W2AS20_9FIRM</name>
<evidence type="ECO:0000313" key="1">
    <source>
        <dbReference type="EMBL" id="SMC62998.1"/>
    </source>
</evidence>
<dbReference type="Proteomes" id="UP000192738">
    <property type="component" value="Unassembled WGS sequence"/>
</dbReference>
<dbReference type="RefSeq" id="WP_084575273.1">
    <property type="nucleotide sequence ID" value="NZ_CP155572.1"/>
</dbReference>
<sequence length="60" mass="6892">MMKTDKHGNFQDSYIPKEELSCKFSIISDGIPEYFSIDKKLIEELGERPQGGAFLLHDML</sequence>
<gene>
    <name evidence="1" type="ORF">SAMN04488500_10649</name>
</gene>
<accession>A0A1W2AS20</accession>
<proteinExistence type="predicted"/>
<dbReference type="EMBL" id="FWXI01000006">
    <property type="protein sequence ID" value="SMC62998.1"/>
    <property type="molecule type" value="Genomic_DNA"/>
</dbReference>
<reference evidence="1 2" key="1">
    <citation type="submission" date="2017-04" db="EMBL/GenBank/DDBJ databases">
        <authorList>
            <person name="Afonso C.L."/>
            <person name="Miller P.J."/>
            <person name="Scott M.A."/>
            <person name="Spackman E."/>
            <person name="Goraichik I."/>
            <person name="Dimitrov K.M."/>
            <person name="Suarez D.L."/>
            <person name="Swayne D.E."/>
        </authorList>
    </citation>
    <scope>NUCLEOTIDE SEQUENCE [LARGE SCALE GENOMIC DNA]</scope>
    <source>
        <strain evidence="1 2">DSM 5090</strain>
    </source>
</reference>
<evidence type="ECO:0000313" key="2">
    <source>
        <dbReference type="Proteomes" id="UP000192738"/>
    </source>
</evidence>
<organism evidence="1 2">
    <name type="scientific">Sporomusa malonica</name>
    <dbReference type="NCBI Taxonomy" id="112901"/>
    <lineage>
        <taxon>Bacteria</taxon>
        <taxon>Bacillati</taxon>
        <taxon>Bacillota</taxon>
        <taxon>Negativicutes</taxon>
        <taxon>Selenomonadales</taxon>
        <taxon>Sporomusaceae</taxon>
        <taxon>Sporomusa</taxon>
    </lineage>
</organism>
<dbReference type="AlphaFoldDB" id="A0A1W2AS20"/>
<dbReference type="STRING" id="112901.SAMN04488500_10649"/>
<protein>
    <submittedName>
        <fullName evidence="1">Uncharacterized protein</fullName>
    </submittedName>
</protein>